<feature type="compositionally biased region" description="Low complexity" evidence="1">
    <location>
        <begin position="103"/>
        <end position="116"/>
    </location>
</feature>
<evidence type="ECO:0000256" key="1">
    <source>
        <dbReference type="SAM" id="MobiDB-lite"/>
    </source>
</evidence>
<dbReference type="AlphaFoldDB" id="A0A915DC38"/>
<evidence type="ECO:0000313" key="3">
    <source>
        <dbReference type="WBParaSite" id="jg17856"/>
    </source>
</evidence>
<accession>A0A915DC38</accession>
<sequence>MADYPGQAHHHQQQQQQQHLSHHQQQQQQHYEQQMRQQQQYTLQQQQHSMAAMQHAQSQHMQQIMQQQQQQHQQSPQMLARPMNTTNTSPPNMDSDLQDTHKCSSTTTCCTSSHLTPPSPAHRQQQTPPNSQQQQQHVVVQQQQQQYSQGNPGQMVRQPQYIQFARPGTSVYSNQAAGGGLNPAQGNVLHQPQPLPKQLQKPAATLGPQRVLTQQPIQYRAQPVGVGRSQPVRYAYIQSDGSVQPINQESDRPVQIVSQLHPMQLQYQQGPAMGQQPQGSALRQALVQDGRHPNGIIAQQRPMVQSSMANMTPHNVVLVSANGQQQALNLWFLDSTSANIVNNQGDSSVRLLLKLDLKAHNRDHLAESSPPDSNPNQLSKPSITARNRPKSKSPSKMGVAGPSGKPMALE</sequence>
<feature type="compositionally biased region" description="Polar residues" evidence="1">
    <location>
        <begin position="370"/>
        <end position="385"/>
    </location>
</feature>
<feature type="compositionally biased region" description="Low complexity" evidence="1">
    <location>
        <begin position="13"/>
        <end position="78"/>
    </location>
</feature>
<protein>
    <submittedName>
        <fullName evidence="3">Uncharacterized protein</fullName>
    </submittedName>
</protein>
<organism evidence="2 3">
    <name type="scientific">Ditylenchus dipsaci</name>
    <dbReference type="NCBI Taxonomy" id="166011"/>
    <lineage>
        <taxon>Eukaryota</taxon>
        <taxon>Metazoa</taxon>
        <taxon>Ecdysozoa</taxon>
        <taxon>Nematoda</taxon>
        <taxon>Chromadorea</taxon>
        <taxon>Rhabditida</taxon>
        <taxon>Tylenchina</taxon>
        <taxon>Tylenchomorpha</taxon>
        <taxon>Sphaerularioidea</taxon>
        <taxon>Anguinidae</taxon>
        <taxon>Anguininae</taxon>
        <taxon>Ditylenchus</taxon>
    </lineage>
</organism>
<dbReference type="WBParaSite" id="jg17856">
    <property type="protein sequence ID" value="jg17856"/>
    <property type="gene ID" value="jg17856"/>
</dbReference>
<proteinExistence type="predicted"/>
<keyword evidence="2" id="KW-1185">Reference proteome</keyword>
<dbReference type="Proteomes" id="UP000887574">
    <property type="component" value="Unplaced"/>
</dbReference>
<feature type="region of interest" description="Disordered" evidence="1">
    <location>
        <begin position="1"/>
        <end position="156"/>
    </location>
</feature>
<name>A0A915DC38_9BILA</name>
<feature type="region of interest" description="Disordered" evidence="1">
    <location>
        <begin position="363"/>
        <end position="410"/>
    </location>
</feature>
<feature type="compositionally biased region" description="Polar residues" evidence="1">
    <location>
        <begin position="83"/>
        <end position="92"/>
    </location>
</feature>
<feature type="compositionally biased region" description="Low complexity" evidence="1">
    <location>
        <begin position="124"/>
        <end position="154"/>
    </location>
</feature>
<reference evidence="3" key="1">
    <citation type="submission" date="2022-11" db="UniProtKB">
        <authorList>
            <consortium name="WormBaseParasite"/>
        </authorList>
    </citation>
    <scope>IDENTIFICATION</scope>
</reference>
<evidence type="ECO:0000313" key="2">
    <source>
        <dbReference type="Proteomes" id="UP000887574"/>
    </source>
</evidence>